<accession>K6XMX2</accession>
<gene>
    <name evidence="1" type="ORF">GLIP_0384</name>
</gene>
<evidence type="ECO:0000313" key="1">
    <source>
        <dbReference type="EMBL" id="GAC13031.1"/>
    </source>
</evidence>
<evidence type="ECO:0000313" key="2">
    <source>
        <dbReference type="Proteomes" id="UP000006334"/>
    </source>
</evidence>
<reference evidence="1 2" key="1">
    <citation type="journal article" date="2017" name="Antonie Van Leeuwenhoek">
        <title>Rhizobium rhizosphaerae sp. nov., a novel species isolated from rice rhizosphere.</title>
        <authorList>
            <person name="Zhao J.J."/>
            <person name="Zhang J."/>
            <person name="Zhang R.J."/>
            <person name="Zhang C.W."/>
            <person name="Yin H.Q."/>
            <person name="Zhang X.X."/>
        </authorList>
    </citation>
    <scope>NUCLEOTIDE SEQUENCE [LARGE SCALE GENOMIC DNA]</scope>
    <source>
        <strain evidence="1 2">E3</strain>
    </source>
</reference>
<organism evidence="1 2">
    <name type="scientific">Aliiglaciecola lipolytica E3</name>
    <dbReference type="NCBI Taxonomy" id="1127673"/>
    <lineage>
        <taxon>Bacteria</taxon>
        <taxon>Pseudomonadati</taxon>
        <taxon>Pseudomonadota</taxon>
        <taxon>Gammaproteobacteria</taxon>
        <taxon>Alteromonadales</taxon>
        <taxon>Alteromonadaceae</taxon>
        <taxon>Aliiglaciecola</taxon>
    </lineage>
</organism>
<protein>
    <submittedName>
        <fullName evidence="1">Uncharacterized protein</fullName>
    </submittedName>
</protein>
<dbReference type="RefSeq" id="WP_008842851.1">
    <property type="nucleotide sequence ID" value="NZ_BAEN01000014.1"/>
</dbReference>
<comment type="caution">
    <text evidence="1">The sequence shown here is derived from an EMBL/GenBank/DDBJ whole genome shotgun (WGS) entry which is preliminary data.</text>
</comment>
<dbReference type="EMBL" id="BAEN01000014">
    <property type="protein sequence ID" value="GAC13031.1"/>
    <property type="molecule type" value="Genomic_DNA"/>
</dbReference>
<keyword evidence="2" id="KW-1185">Reference proteome</keyword>
<proteinExistence type="predicted"/>
<dbReference type="Proteomes" id="UP000006334">
    <property type="component" value="Unassembled WGS sequence"/>
</dbReference>
<name>K6XMX2_9ALTE</name>
<dbReference type="STRING" id="1127673.GLIP_0384"/>
<sequence length="56" mass="6615">MTAYIDRIVTEVVVQNEREQGQEQVDSRFIEQQKIEAAMKVQYRKSQRTRAEGIDD</sequence>
<dbReference type="AlphaFoldDB" id="K6XMX2"/>